<evidence type="ECO:0000256" key="1">
    <source>
        <dbReference type="PROSITE-ProRule" id="PRU10141"/>
    </source>
</evidence>
<dbReference type="PROSITE" id="PS00107">
    <property type="entry name" value="PROTEIN_KINASE_ATP"/>
    <property type="match status" value="1"/>
</dbReference>
<feature type="domain" description="Protein kinase" evidence="2">
    <location>
        <begin position="17"/>
        <end position="147"/>
    </location>
</feature>
<dbReference type="InterPro" id="IPR000719">
    <property type="entry name" value="Prot_kinase_dom"/>
</dbReference>
<dbReference type="EMBL" id="CCKQ01009052">
    <property type="protein sequence ID" value="CDW80520.1"/>
    <property type="molecule type" value="Genomic_DNA"/>
</dbReference>
<keyword evidence="1" id="KW-0067">ATP-binding</keyword>
<evidence type="ECO:0000259" key="2">
    <source>
        <dbReference type="PROSITE" id="PS50011"/>
    </source>
</evidence>
<keyword evidence="4" id="KW-1185">Reference proteome</keyword>
<dbReference type="Gene3D" id="1.10.510.10">
    <property type="entry name" value="Transferase(Phosphotransferase) domain 1"/>
    <property type="match status" value="1"/>
</dbReference>
<gene>
    <name evidence="3" type="primary">Contig14387.g15334</name>
    <name evidence="3" type="ORF">STYLEM_9521</name>
</gene>
<evidence type="ECO:0000313" key="4">
    <source>
        <dbReference type="Proteomes" id="UP000039865"/>
    </source>
</evidence>
<sequence length="147" mass="17354">MQVEPQSIILPQIVGEYKFVREIGKGAYGVVGQYMKDNDSVAIKFEILMINNSLLQEKINLMKMNQAFEKQRNDDKNIYDLNHEERRFTKIVNGKQVKFDDGKSYQCLIMEFFEQSLQTYYDQNKSDDNFKKIAREIISSLKQIHNK</sequence>
<dbReference type="GO" id="GO:0004672">
    <property type="term" value="F:protein kinase activity"/>
    <property type="evidence" value="ECO:0007669"/>
    <property type="project" value="InterPro"/>
</dbReference>
<dbReference type="PROSITE" id="PS50011">
    <property type="entry name" value="PROTEIN_KINASE_DOM"/>
    <property type="match status" value="1"/>
</dbReference>
<dbReference type="GO" id="GO:0005524">
    <property type="term" value="F:ATP binding"/>
    <property type="evidence" value="ECO:0007669"/>
    <property type="project" value="UniProtKB-UniRule"/>
</dbReference>
<dbReference type="Proteomes" id="UP000039865">
    <property type="component" value="Unassembled WGS sequence"/>
</dbReference>
<dbReference type="SUPFAM" id="SSF56112">
    <property type="entry name" value="Protein kinase-like (PK-like)"/>
    <property type="match status" value="1"/>
</dbReference>
<organism evidence="3 4">
    <name type="scientific">Stylonychia lemnae</name>
    <name type="common">Ciliate</name>
    <dbReference type="NCBI Taxonomy" id="5949"/>
    <lineage>
        <taxon>Eukaryota</taxon>
        <taxon>Sar</taxon>
        <taxon>Alveolata</taxon>
        <taxon>Ciliophora</taxon>
        <taxon>Intramacronucleata</taxon>
        <taxon>Spirotrichea</taxon>
        <taxon>Stichotrichia</taxon>
        <taxon>Sporadotrichida</taxon>
        <taxon>Oxytrichidae</taxon>
        <taxon>Stylonychinae</taxon>
        <taxon>Stylonychia</taxon>
    </lineage>
</organism>
<dbReference type="AlphaFoldDB" id="A0A078AE96"/>
<feature type="binding site" evidence="1">
    <location>
        <position position="44"/>
    </location>
    <ligand>
        <name>ATP</name>
        <dbReference type="ChEBI" id="CHEBI:30616"/>
    </ligand>
</feature>
<protein>
    <submittedName>
        <fullName evidence="3">Tau-tubulin kinase 2</fullName>
    </submittedName>
</protein>
<proteinExistence type="predicted"/>
<reference evidence="3 4" key="1">
    <citation type="submission" date="2014-06" db="EMBL/GenBank/DDBJ databases">
        <authorList>
            <person name="Swart Estienne"/>
        </authorList>
    </citation>
    <scope>NUCLEOTIDE SEQUENCE [LARGE SCALE GENOMIC DNA]</scope>
    <source>
        <strain evidence="3 4">130c</strain>
    </source>
</reference>
<keyword evidence="1" id="KW-0547">Nucleotide-binding</keyword>
<dbReference type="InterPro" id="IPR017441">
    <property type="entry name" value="Protein_kinase_ATP_BS"/>
</dbReference>
<keyword evidence="3" id="KW-0808">Transferase</keyword>
<accession>A0A078AE96</accession>
<dbReference type="InterPro" id="IPR011009">
    <property type="entry name" value="Kinase-like_dom_sf"/>
</dbReference>
<dbReference type="InParanoid" id="A0A078AE96"/>
<keyword evidence="3" id="KW-0418">Kinase</keyword>
<evidence type="ECO:0000313" key="3">
    <source>
        <dbReference type="EMBL" id="CDW80520.1"/>
    </source>
</evidence>
<name>A0A078AE96_STYLE</name>